<dbReference type="SUPFAM" id="SSF52172">
    <property type="entry name" value="CheY-like"/>
    <property type="match status" value="1"/>
</dbReference>
<name>A0ABY5AVI3_9CYAN</name>
<dbReference type="Gene3D" id="3.30.450.40">
    <property type="match status" value="1"/>
</dbReference>
<dbReference type="InterPro" id="IPR011006">
    <property type="entry name" value="CheY-like_superfamily"/>
</dbReference>
<dbReference type="EMBL" id="CP098611">
    <property type="protein sequence ID" value="USR92860.1"/>
    <property type="molecule type" value="Genomic_DNA"/>
</dbReference>
<keyword evidence="2" id="KW-0418">Kinase</keyword>
<dbReference type="Pfam" id="PF01590">
    <property type="entry name" value="GAF"/>
    <property type="match status" value="1"/>
</dbReference>
<dbReference type="SMART" id="SM00065">
    <property type="entry name" value="GAF"/>
    <property type="match status" value="1"/>
</dbReference>
<keyword evidence="5" id="KW-1185">Reference proteome</keyword>
<proteinExistence type="predicted"/>
<protein>
    <submittedName>
        <fullName evidence="4">GAF domain-containing protein</fullName>
    </submittedName>
</protein>
<sequence>MSNFLCPCCSYPLLGYVRQGTLRWFCPRCHQEMPYGTIETSHLSYASVLEKNQSPMISEPSSSSKEVVLGQVDEEEKTIFTPISERFSDQFPALLNETVDGVRRILRADRVILCCTTRKWEAMVVAEARAPGRSSMLRCRLGRFFGSEEILHFEQGKLQVIADLNSMDLDRCPTKILECFFEVSAKLVVPVRLEEPQGMYLWGLLAVHQCYTPRDWSQREIDTTVWLAQQLAKSLERDRRYCELQAAHEALQETAFIHQESLLRPLAKPTVNFEPTPPESESPSQTVRVPPQELLKSYVAYYLSRGKAIMSPHQGSLGFPGAVYSYEGYRFEFENFWRRLQERSDFRQLYLMGDMRCFEHFLEGSYTVLECQRCHLPIPTRYGRVYDGPECTLCDDCPTKWAKSERSQATTRVLAVGEVPTESRETQRLFRQNRYEVQFVETPGEVLSRLWGTGVDVITLQGDLSESQGRHWASQLRQDSRFAELPIWGLSDRAGYGLPWMVRPLELQHYLLPPLSGEYLVRYLRSRRQEQTPLLHWFPR</sequence>
<dbReference type="InterPro" id="IPR016132">
    <property type="entry name" value="Phyto_chromo_attachment"/>
</dbReference>
<gene>
    <name evidence="4" type="ORF">NEA10_09145</name>
</gene>
<reference evidence="4" key="1">
    <citation type="submission" date="2022-06" db="EMBL/GenBank/DDBJ databases">
        <title>Genome sequence of Phormidium yuhuli AB48 isolated from an industrial photobioreactor environment.</title>
        <authorList>
            <person name="Qiu Y."/>
            <person name="Noonan A.J.C."/>
            <person name="Dofher K."/>
            <person name="Koch M."/>
            <person name="Kieft B."/>
            <person name="Lin X."/>
            <person name="Ziels R.M."/>
            <person name="Hallam S.J."/>
        </authorList>
    </citation>
    <scope>NUCLEOTIDE SEQUENCE</scope>
    <source>
        <strain evidence="4">AB48</strain>
    </source>
</reference>
<dbReference type="Proteomes" id="UP001056708">
    <property type="component" value="Chromosome"/>
</dbReference>
<evidence type="ECO:0000256" key="1">
    <source>
        <dbReference type="ARBA" id="ARBA00022679"/>
    </source>
</evidence>
<evidence type="ECO:0000259" key="3">
    <source>
        <dbReference type="PROSITE" id="PS50046"/>
    </source>
</evidence>
<organism evidence="4 5">
    <name type="scientific">Phormidium yuhuli AB48</name>
    <dbReference type="NCBI Taxonomy" id="2940671"/>
    <lineage>
        <taxon>Bacteria</taxon>
        <taxon>Bacillati</taxon>
        <taxon>Cyanobacteriota</taxon>
        <taxon>Cyanophyceae</taxon>
        <taxon>Oscillatoriophycideae</taxon>
        <taxon>Oscillatoriales</taxon>
        <taxon>Oscillatoriaceae</taxon>
        <taxon>Phormidium</taxon>
        <taxon>Phormidium yuhuli</taxon>
    </lineage>
</organism>
<dbReference type="RefSeq" id="WP_252665036.1">
    <property type="nucleotide sequence ID" value="NZ_CP098611.1"/>
</dbReference>
<evidence type="ECO:0000313" key="5">
    <source>
        <dbReference type="Proteomes" id="UP001056708"/>
    </source>
</evidence>
<evidence type="ECO:0000256" key="2">
    <source>
        <dbReference type="ARBA" id="ARBA00022777"/>
    </source>
</evidence>
<dbReference type="SUPFAM" id="SSF55781">
    <property type="entry name" value="GAF domain-like"/>
    <property type="match status" value="1"/>
</dbReference>
<dbReference type="InterPro" id="IPR003018">
    <property type="entry name" value="GAF"/>
</dbReference>
<feature type="domain" description="Phytochrome chromophore attachment site" evidence="3">
    <location>
        <begin position="90"/>
        <end position="230"/>
    </location>
</feature>
<keyword evidence="1" id="KW-0808">Transferase</keyword>
<dbReference type="PROSITE" id="PS50046">
    <property type="entry name" value="PHYTOCHROME_2"/>
    <property type="match status" value="1"/>
</dbReference>
<dbReference type="Gene3D" id="3.40.50.2300">
    <property type="match status" value="1"/>
</dbReference>
<accession>A0ABY5AVI3</accession>
<dbReference type="InterPro" id="IPR029016">
    <property type="entry name" value="GAF-like_dom_sf"/>
</dbReference>
<evidence type="ECO:0000313" key="4">
    <source>
        <dbReference type="EMBL" id="USR92860.1"/>
    </source>
</evidence>